<dbReference type="EMBL" id="JAUJEB010000007">
    <property type="protein sequence ID" value="MDN5215730.1"/>
    <property type="molecule type" value="Genomic_DNA"/>
</dbReference>
<dbReference type="PROSITE" id="PS51819">
    <property type="entry name" value="VOC"/>
    <property type="match status" value="1"/>
</dbReference>
<evidence type="ECO:0000313" key="2">
    <source>
        <dbReference type="EMBL" id="MDN5215730.1"/>
    </source>
</evidence>
<organism evidence="2 3">
    <name type="scientific">Agaribacillus aureus</name>
    <dbReference type="NCBI Taxonomy" id="3051825"/>
    <lineage>
        <taxon>Bacteria</taxon>
        <taxon>Pseudomonadati</taxon>
        <taxon>Bacteroidota</taxon>
        <taxon>Cytophagia</taxon>
        <taxon>Cytophagales</taxon>
        <taxon>Splendidivirgaceae</taxon>
        <taxon>Agaribacillus</taxon>
    </lineage>
</organism>
<evidence type="ECO:0000259" key="1">
    <source>
        <dbReference type="PROSITE" id="PS51819"/>
    </source>
</evidence>
<dbReference type="Proteomes" id="UP001172083">
    <property type="component" value="Unassembled WGS sequence"/>
</dbReference>
<sequence length="129" mass="15137">MSILQIKETCLYIQDIKRSIAFYNGKLEFPIIDEKENRHVFFRVGASVLLCFIAETTKKDEILPPHFGSGTQHLAFEVTPEDYEKYKEIMKDKDIAITHEHTWKEGIKSFYFEDPDGHVLEIVPRGMWD</sequence>
<evidence type="ECO:0000313" key="3">
    <source>
        <dbReference type="Proteomes" id="UP001172083"/>
    </source>
</evidence>
<dbReference type="RefSeq" id="WP_346761068.1">
    <property type="nucleotide sequence ID" value="NZ_JAUJEB010000007.1"/>
</dbReference>
<dbReference type="InterPro" id="IPR004360">
    <property type="entry name" value="Glyas_Fos-R_dOase_dom"/>
</dbReference>
<proteinExistence type="predicted"/>
<keyword evidence="3" id="KW-1185">Reference proteome</keyword>
<dbReference type="InterPro" id="IPR029068">
    <property type="entry name" value="Glyas_Bleomycin-R_OHBP_Dase"/>
</dbReference>
<accession>A0ABT8LD78</accession>
<feature type="domain" description="VOC" evidence="1">
    <location>
        <begin position="2"/>
        <end position="125"/>
    </location>
</feature>
<dbReference type="InterPro" id="IPR037523">
    <property type="entry name" value="VOC_core"/>
</dbReference>
<dbReference type="Pfam" id="PF00903">
    <property type="entry name" value="Glyoxalase"/>
    <property type="match status" value="1"/>
</dbReference>
<dbReference type="InterPro" id="IPR050383">
    <property type="entry name" value="GlyoxalaseI/FosfomycinResist"/>
</dbReference>
<name>A0ABT8LD78_9BACT</name>
<comment type="caution">
    <text evidence="2">The sequence shown here is derived from an EMBL/GenBank/DDBJ whole genome shotgun (WGS) entry which is preliminary data.</text>
</comment>
<dbReference type="Gene3D" id="3.10.180.10">
    <property type="entry name" value="2,3-Dihydroxybiphenyl 1,2-Dioxygenase, domain 1"/>
    <property type="match status" value="1"/>
</dbReference>
<reference evidence="2" key="1">
    <citation type="submission" date="2023-06" db="EMBL/GenBank/DDBJ databases">
        <title>Genomic of Agaribacillus aureum.</title>
        <authorList>
            <person name="Wang G."/>
        </authorList>
    </citation>
    <scope>NUCLEOTIDE SEQUENCE</scope>
    <source>
        <strain evidence="2">BMA12</strain>
    </source>
</reference>
<dbReference type="SUPFAM" id="SSF54593">
    <property type="entry name" value="Glyoxalase/Bleomycin resistance protein/Dihydroxybiphenyl dioxygenase"/>
    <property type="match status" value="1"/>
</dbReference>
<dbReference type="PANTHER" id="PTHR21366:SF22">
    <property type="entry name" value="VOC DOMAIN-CONTAINING PROTEIN"/>
    <property type="match status" value="1"/>
</dbReference>
<dbReference type="PANTHER" id="PTHR21366">
    <property type="entry name" value="GLYOXALASE FAMILY PROTEIN"/>
    <property type="match status" value="1"/>
</dbReference>
<gene>
    <name evidence="2" type="ORF">QQ020_26870</name>
</gene>
<protein>
    <submittedName>
        <fullName evidence="2">VOC family protein</fullName>
    </submittedName>
</protein>